<dbReference type="SUPFAM" id="SSF52540">
    <property type="entry name" value="P-loop containing nucleoside triphosphate hydrolases"/>
    <property type="match status" value="1"/>
</dbReference>
<evidence type="ECO:0000313" key="2">
    <source>
        <dbReference type="Proteomes" id="UP001236415"/>
    </source>
</evidence>
<dbReference type="Gene3D" id="3.40.50.300">
    <property type="entry name" value="P-loop containing nucleotide triphosphate hydrolases"/>
    <property type="match status" value="1"/>
</dbReference>
<gene>
    <name evidence="1" type="ORF">QPK24_06345</name>
</gene>
<sequence>MKIMVIGSSGSGKSTFSRELGEVLNVPVYHLDLYYWKPGWIETPKAEWDDFNRQLVAKDQWIIDGHYGRTLDIRLQAADVILFFDISPVITTYRVLKRRVQYHGKTRPDLNEGCPESIDWAFIKYGWNFRKDKRPNILKKLEEYADKKIIIINSPGEARSLLNKIRTDGILDL</sequence>
<dbReference type="NCBIfam" id="NF005994">
    <property type="entry name" value="PRK08118.1"/>
    <property type="match status" value="1"/>
</dbReference>
<proteinExistence type="predicted"/>
<protein>
    <submittedName>
        <fullName evidence="1">DNA topology modulation protein</fullName>
    </submittedName>
</protein>
<organism evidence="1 2">
    <name type="scientific">Paenibacillus polygoni</name>
    <dbReference type="NCBI Taxonomy" id="3050112"/>
    <lineage>
        <taxon>Bacteria</taxon>
        <taxon>Bacillati</taxon>
        <taxon>Bacillota</taxon>
        <taxon>Bacilli</taxon>
        <taxon>Bacillales</taxon>
        <taxon>Paenibacillaceae</taxon>
        <taxon>Paenibacillus</taxon>
    </lineage>
</organism>
<accession>A0ABY8X450</accession>
<name>A0ABY8X450_9BACL</name>
<dbReference type="RefSeq" id="WP_285747135.1">
    <property type="nucleotide sequence ID" value="NZ_CP127162.1"/>
</dbReference>
<dbReference type="PANTHER" id="PTHR37816:SF3">
    <property type="entry name" value="MODULATES DNA TOPOLOGY"/>
    <property type="match status" value="1"/>
</dbReference>
<evidence type="ECO:0000313" key="1">
    <source>
        <dbReference type="EMBL" id="WIV20310.1"/>
    </source>
</evidence>
<dbReference type="EMBL" id="CP127162">
    <property type="protein sequence ID" value="WIV20310.1"/>
    <property type="molecule type" value="Genomic_DNA"/>
</dbReference>
<dbReference type="InterPro" id="IPR052922">
    <property type="entry name" value="Cytidylate_Kinase-2"/>
</dbReference>
<dbReference type="InterPro" id="IPR027417">
    <property type="entry name" value="P-loop_NTPase"/>
</dbReference>
<dbReference type="PANTHER" id="PTHR37816">
    <property type="entry name" value="YALI0E33011P"/>
    <property type="match status" value="1"/>
</dbReference>
<dbReference type="Proteomes" id="UP001236415">
    <property type="component" value="Chromosome"/>
</dbReference>
<reference evidence="1 2" key="1">
    <citation type="submission" date="2023-06" db="EMBL/GenBank/DDBJ databases">
        <title>Paenibacillus polygonum sp. nov., an endophytic bacterium, isolated from Polygonum lapathifolium L. in Nanji Wetland National Nature Reserve, South of Poyang Lake, Jiangxi Province, China.</title>
        <authorList>
            <person name="Yu Z."/>
        </authorList>
    </citation>
    <scope>NUCLEOTIDE SEQUENCE [LARGE SCALE GENOMIC DNA]</scope>
    <source>
        <strain evidence="1 2">C31</strain>
    </source>
</reference>
<keyword evidence="2" id="KW-1185">Reference proteome</keyword>